<name>A0A381PQF8_9ZZZZ</name>
<dbReference type="PIRSF" id="PIRSF038471">
    <property type="entry name" value="MreC"/>
    <property type="match status" value="1"/>
</dbReference>
<dbReference type="InterPro" id="IPR055342">
    <property type="entry name" value="MreC_beta-barrel_core"/>
</dbReference>
<sequence>VLDALGPLRSNTSRILEPVGGAWEAVTSYDDLEARNALLRAKIAELQSSVLEVGEIERERKSLLALLGARDRVAQVGRRTARVIDAPISNYQRTLELDKGSRDGIAVGMPVETGAGVIGRISNVSVTRSQVELLTDPNFDVGIRMARSGDDGIASGRGRNSDLEVSFIELDTVVIPGETVVTSGFQGSTFPEGLLIGTVVDVVPNAVQGTQRITVHPAADLDRLRWVQVLLFYPDAPEPVIVDRVPQDDVADVESEGSTP</sequence>
<keyword evidence="3" id="KW-0133">Cell shape</keyword>
<evidence type="ECO:0000256" key="4">
    <source>
        <dbReference type="ARBA" id="ARBA00032089"/>
    </source>
</evidence>
<feature type="domain" description="Rod shape-determining protein MreC beta-barrel core" evidence="5">
    <location>
        <begin position="83"/>
        <end position="230"/>
    </location>
</feature>
<dbReference type="InterPro" id="IPR042177">
    <property type="entry name" value="Cell/Rod_1"/>
</dbReference>
<feature type="non-terminal residue" evidence="6">
    <location>
        <position position="1"/>
    </location>
</feature>
<dbReference type="PANTHER" id="PTHR34138">
    <property type="entry name" value="CELL SHAPE-DETERMINING PROTEIN MREC"/>
    <property type="match status" value="1"/>
</dbReference>
<dbReference type="Gene3D" id="2.40.10.350">
    <property type="entry name" value="Rod shape-determining protein MreC, domain 2"/>
    <property type="match status" value="1"/>
</dbReference>
<dbReference type="PANTHER" id="PTHR34138:SF1">
    <property type="entry name" value="CELL SHAPE-DETERMINING PROTEIN MREC"/>
    <property type="match status" value="1"/>
</dbReference>
<dbReference type="GO" id="GO:0005886">
    <property type="term" value="C:plasma membrane"/>
    <property type="evidence" value="ECO:0007669"/>
    <property type="project" value="TreeGrafter"/>
</dbReference>
<dbReference type="NCBIfam" id="TIGR00219">
    <property type="entry name" value="mreC"/>
    <property type="match status" value="1"/>
</dbReference>
<dbReference type="InterPro" id="IPR007221">
    <property type="entry name" value="MreC"/>
</dbReference>
<proteinExistence type="inferred from homology"/>
<dbReference type="Pfam" id="PF04085">
    <property type="entry name" value="MreC"/>
    <property type="match status" value="1"/>
</dbReference>
<evidence type="ECO:0000313" key="6">
    <source>
        <dbReference type="EMBL" id="SUZ68698.1"/>
    </source>
</evidence>
<evidence type="ECO:0000256" key="2">
    <source>
        <dbReference type="ARBA" id="ARBA00013855"/>
    </source>
</evidence>
<dbReference type="EMBL" id="UINC01001040">
    <property type="protein sequence ID" value="SUZ68698.1"/>
    <property type="molecule type" value="Genomic_DNA"/>
</dbReference>
<reference evidence="6" key="1">
    <citation type="submission" date="2018-05" db="EMBL/GenBank/DDBJ databases">
        <authorList>
            <person name="Lanie J.A."/>
            <person name="Ng W.-L."/>
            <person name="Kazmierczak K.M."/>
            <person name="Andrzejewski T.M."/>
            <person name="Davidsen T.M."/>
            <person name="Wayne K.J."/>
            <person name="Tettelin H."/>
            <person name="Glass J.I."/>
            <person name="Rusch D."/>
            <person name="Podicherti R."/>
            <person name="Tsui H.-C.T."/>
            <person name="Winkler M.E."/>
        </authorList>
    </citation>
    <scope>NUCLEOTIDE SEQUENCE</scope>
</reference>
<gene>
    <name evidence="6" type="ORF">METZ01_LOCUS21552</name>
</gene>
<comment type="similarity">
    <text evidence="1">Belongs to the MreC family.</text>
</comment>
<evidence type="ECO:0000256" key="3">
    <source>
        <dbReference type="ARBA" id="ARBA00022960"/>
    </source>
</evidence>
<evidence type="ECO:0000256" key="1">
    <source>
        <dbReference type="ARBA" id="ARBA00009369"/>
    </source>
</evidence>
<dbReference type="InterPro" id="IPR042175">
    <property type="entry name" value="Cell/Rod_MreC_2"/>
</dbReference>
<evidence type="ECO:0000259" key="5">
    <source>
        <dbReference type="Pfam" id="PF04085"/>
    </source>
</evidence>
<dbReference type="AlphaFoldDB" id="A0A381PQF8"/>
<dbReference type="GO" id="GO:0008360">
    <property type="term" value="P:regulation of cell shape"/>
    <property type="evidence" value="ECO:0007669"/>
    <property type="project" value="UniProtKB-KW"/>
</dbReference>
<protein>
    <recommendedName>
        <fullName evidence="2">Cell shape-determining protein MreC</fullName>
    </recommendedName>
    <alternativeName>
        <fullName evidence="4">Cell shape protein MreC</fullName>
    </alternativeName>
</protein>
<accession>A0A381PQF8</accession>
<dbReference type="Gene3D" id="2.40.10.340">
    <property type="entry name" value="Rod shape-determining protein MreC, domain 1"/>
    <property type="match status" value="1"/>
</dbReference>
<organism evidence="6">
    <name type="scientific">marine metagenome</name>
    <dbReference type="NCBI Taxonomy" id="408172"/>
    <lineage>
        <taxon>unclassified sequences</taxon>
        <taxon>metagenomes</taxon>
        <taxon>ecological metagenomes</taxon>
    </lineage>
</organism>